<feature type="domain" description="ABC transporter" evidence="10">
    <location>
        <begin position="110"/>
        <end position="363"/>
    </location>
</feature>
<proteinExistence type="predicted"/>
<keyword evidence="6 9" id="KW-1133">Transmembrane helix</keyword>
<keyword evidence="12" id="KW-1185">Reference proteome</keyword>
<evidence type="ECO:0000256" key="4">
    <source>
        <dbReference type="ARBA" id="ARBA00022741"/>
    </source>
</evidence>
<dbReference type="PANTHER" id="PTHR48041:SF51">
    <property type="entry name" value="ABC TRANSPORTER G FAMILY MEMBER 23"/>
    <property type="match status" value="1"/>
</dbReference>
<feature type="transmembrane region" description="Helical" evidence="9">
    <location>
        <begin position="587"/>
        <end position="609"/>
    </location>
</feature>
<evidence type="ECO:0000256" key="7">
    <source>
        <dbReference type="ARBA" id="ARBA00023136"/>
    </source>
</evidence>
<dbReference type="EMBL" id="JACEFO010000544">
    <property type="protein sequence ID" value="KAF8765785.1"/>
    <property type="molecule type" value="Genomic_DNA"/>
</dbReference>
<dbReference type="InterPro" id="IPR027417">
    <property type="entry name" value="P-loop_NTPase"/>
</dbReference>
<dbReference type="Pfam" id="PF00005">
    <property type="entry name" value="ABC_tran"/>
    <property type="match status" value="1"/>
</dbReference>
<protein>
    <recommendedName>
        <fullName evidence="10">ABC transporter domain-containing protein</fullName>
    </recommendedName>
</protein>
<feature type="region of interest" description="Disordered" evidence="8">
    <location>
        <begin position="378"/>
        <end position="420"/>
    </location>
</feature>
<dbReference type="SMART" id="SM00382">
    <property type="entry name" value="AAA"/>
    <property type="match status" value="1"/>
</dbReference>
<feature type="compositionally biased region" description="Low complexity" evidence="8">
    <location>
        <begin position="51"/>
        <end position="77"/>
    </location>
</feature>
<evidence type="ECO:0000313" key="11">
    <source>
        <dbReference type="EMBL" id="KAF8765785.1"/>
    </source>
</evidence>
<dbReference type="GO" id="GO:0005524">
    <property type="term" value="F:ATP binding"/>
    <property type="evidence" value="ECO:0007669"/>
    <property type="project" value="UniProtKB-KW"/>
</dbReference>
<evidence type="ECO:0000259" key="10">
    <source>
        <dbReference type="PROSITE" id="PS50893"/>
    </source>
</evidence>
<reference evidence="11" key="1">
    <citation type="submission" date="2020-07" db="EMBL/GenBank/DDBJ databases">
        <title>Genome sequence and genetic diversity analysis of an under-domesticated orphan crop, white fonio (Digitaria exilis).</title>
        <authorList>
            <person name="Bennetzen J.L."/>
            <person name="Chen S."/>
            <person name="Ma X."/>
            <person name="Wang X."/>
            <person name="Yssel A.E.J."/>
            <person name="Chaluvadi S.R."/>
            <person name="Johnson M."/>
            <person name="Gangashetty P."/>
            <person name="Hamidou F."/>
            <person name="Sanogo M.D."/>
            <person name="Zwaenepoel A."/>
            <person name="Wallace J."/>
            <person name="Van De Peer Y."/>
            <person name="Van Deynze A."/>
        </authorList>
    </citation>
    <scope>NUCLEOTIDE SEQUENCE</scope>
    <source>
        <tissue evidence="11">Leaves</tissue>
    </source>
</reference>
<keyword evidence="3 9" id="KW-0812">Transmembrane</keyword>
<dbReference type="PROSITE" id="PS00211">
    <property type="entry name" value="ABC_TRANSPORTER_1"/>
    <property type="match status" value="1"/>
</dbReference>
<keyword evidence="2" id="KW-0813">Transport</keyword>
<feature type="transmembrane region" description="Helical" evidence="9">
    <location>
        <begin position="689"/>
        <end position="711"/>
    </location>
</feature>
<keyword evidence="4" id="KW-0547">Nucleotide-binding</keyword>
<dbReference type="InterPro" id="IPR013525">
    <property type="entry name" value="ABC2_TM"/>
</dbReference>
<dbReference type="OrthoDB" id="66620at2759"/>
<dbReference type="InterPro" id="IPR017871">
    <property type="entry name" value="ABC_transporter-like_CS"/>
</dbReference>
<dbReference type="AlphaFoldDB" id="A0A835FN01"/>
<dbReference type="PROSITE" id="PS50893">
    <property type="entry name" value="ABC_TRANSPORTER_2"/>
    <property type="match status" value="1"/>
</dbReference>
<dbReference type="InterPro" id="IPR003439">
    <property type="entry name" value="ABC_transporter-like_ATP-bd"/>
</dbReference>
<comment type="caution">
    <text evidence="11">The sequence shown here is derived from an EMBL/GenBank/DDBJ whole genome shotgun (WGS) entry which is preliminary data.</text>
</comment>
<dbReference type="Proteomes" id="UP000636709">
    <property type="component" value="Unassembled WGS sequence"/>
</dbReference>
<evidence type="ECO:0000256" key="5">
    <source>
        <dbReference type="ARBA" id="ARBA00022840"/>
    </source>
</evidence>
<keyword evidence="7 9" id="KW-0472">Membrane</keyword>
<comment type="subcellular location">
    <subcellularLocation>
        <location evidence="1">Membrane</location>
        <topology evidence="1">Multi-pass membrane protein</topology>
    </subcellularLocation>
</comment>
<sequence length="719" mass="77514">MEADEGSELYLLSRFAPSSSSAQLILNRAMDHHHHHHQDLSSELDPTLLMSTTSTTSSSSPPDSASPSFSSSPDASPPHYTFSVTNLSCPAPPRRSTTTALLPPFLSYFFSSSSSSAAGAGDDGLLLKSVSFTASSSNILAVVGPSGAGKSTLLRILSGRGTGSEISNPGTSVSLNGHAITSRSKLRRLCGFVTQDDNLLPLLTVRETILFAARFRLRSSAAATARERRLERVDALIHELGLSEVADSYVGGGGGGGARGVSGGERKRVSIAVDMVHDPPVLLLDEPTSGLDSRSAMDVLALLHGVSRARRQVVVLSIHQPSYRMLAGYISSLLLLSHGAVAHSGTLKSLEDALVRLGHKIPIQLNPLELAMEVTDQLKEQQHNHHHHAHADNNDEEEDDHDEMSLIVNNNNDDDEVPDEQGYCSRWTEVSALTVRCWRTMYRTRELFAARAAQAVVGGLGLGSVYFRLSPDNPDGVALRLGLFAFTLSFLLSSTVEALPILLHERRVLMREASRRAYRLSSYVVANAAVFAPCLLAVSLLFSAPLYWMAGLRAAAGCFGFFVLAVWLIVLMASSLVLFLSAVSPDFVLGNALICVCLGVFFLFSGYFIPKGSIPKYWAFMYYVSMYRYPLDLLLINEYGGSARGNCVAWVGGHGGGGNNSAGAMAGGVCLRTGADVLRDRGIDEGMKWVNVGVMLGFFLLYRVMCWAVLVRRASKTTL</sequence>
<dbReference type="InterPro" id="IPR050352">
    <property type="entry name" value="ABCG_transporters"/>
</dbReference>
<keyword evidence="5" id="KW-0067">ATP-binding</keyword>
<dbReference type="GO" id="GO:0016887">
    <property type="term" value="F:ATP hydrolysis activity"/>
    <property type="evidence" value="ECO:0007669"/>
    <property type="project" value="InterPro"/>
</dbReference>
<evidence type="ECO:0000256" key="8">
    <source>
        <dbReference type="SAM" id="MobiDB-lite"/>
    </source>
</evidence>
<dbReference type="GO" id="GO:0140359">
    <property type="term" value="F:ABC-type transporter activity"/>
    <property type="evidence" value="ECO:0007669"/>
    <property type="project" value="InterPro"/>
</dbReference>
<evidence type="ECO:0000313" key="12">
    <source>
        <dbReference type="Proteomes" id="UP000636709"/>
    </source>
</evidence>
<evidence type="ECO:0000256" key="6">
    <source>
        <dbReference type="ARBA" id="ARBA00022989"/>
    </source>
</evidence>
<dbReference type="FunFam" id="3.40.50.300:FF:001409">
    <property type="entry name" value="ABC transporter G family member 23"/>
    <property type="match status" value="1"/>
</dbReference>
<dbReference type="Gene3D" id="3.40.50.300">
    <property type="entry name" value="P-loop containing nucleotide triphosphate hydrolases"/>
    <property type="match status" value="1"/>
</dbReference>
<feature type="transmembrane region" description="Helical" evidence="9">
    <location>
        <begin position="524"/>
        <end position="548"/>
    </location>
</feature>
<evidence type="ECO:0000256" key="1">
    <source>
        <dbReference type="ARBA" id="ARBA00004141"/>
    </source>
</evidence>
<dbReference type="GO" id="GO:0016020">
    <property type="term" value="C:membrane"/>
    <property type="evidence" value="ECO:0007669"/>
    <property type="project" value="UniProtKB-SubCell"/>
</dbReference>
<feature type="transmembrane region" description="Helical" evidence="9">
    <location>
        <begin position="481"/>
        <end position="503"/>
    </location>
</feature>
<dbReference type="InterPro" id="IPR003593">
    <property type="entry name" value="AAA+_ATPase"/>
</dbReference>
<feature type="transmembrane region" description="Helical" evidence="9">
    <location>
        <begin position="448"/>
        <end position="469"/>
    </location>
</feature>
<organism evidence="11 12">
    <name type="scientific">Digitaria exilis</name>
    <dbReference type="NCBI Taxonomy" id="1010633"/>
    <lineage>
        <taxon>Eukaryota</taxon>
        <taxon>Viridiplantae</taxon>
        <taxon>Streptophyta</taxon>
        <taxon>Embryophyta</taxon>
        <taxon>Tracheophyta</taxon>
        <taxon>Spermatophyta</taxon>
        <taxon>Magnoliopsida</taxon>
        <taxon>Liliopsida</taxon>
        <taxon>Poales</taxon>
        <taxon>Poaceae</taxon>
        <taxon>PACMAD clade</taxon>
        <taxon>Panicoideae</taxon>
        <taxon>Panicodae</taxon>
        <taxon>Paniceae</taxon>
        <taxon>Anthephorinae</taxon>
        <taxon>Digitaria</taxon>
    </lineage>
</organism>
<evidence type="ECO:0000256" key="3">
    <source>
        <dbReference type="ARBA" id="ARBA00022692"/>
    </source>
</evidence>
<dbReference type="Pfam" id="PF01061">
    <property type="entry name" value="ABC2_membrane"/>
    <property type="match status" value="1"/>
</dbReference>
<accession>A0A835FN01</accession>
<evidence type="ECO:0000256" key="9">
    <source>
        <dbReference type="SAM" id="Phobius"/>
    </source>
</evidence>
<gene>
    <name evidence="11" type="ORF">HU200_008294</name>
</gene>
<evidence type="ECO:0000256" key="2">
    <source>
        <dbReference type="ARBA" id="ARBA00022448"/>
    </source>
</evidence>
<dbReference type="SUPFAM" id="SSF52540">
    <property type="entry name" value="P-loop containing nucleoside triphosphate hydrolases"/>
    <property type="match status" value="1"/>
</dbReference>
<feature type="transmembrane region" description="Helical" evidence="9">
    <location>
        <begin position="554"/>
        <end position="580"/>
    </location>
</feature>
<name>A0A835FN01_9POAL</name>
<dbReference type="PANTHER" id="PTHR48041">
    <property type="entry name" value="ABC TRANSPORTER G FAMILY MEMBER 28"/>
    <property type="match status" value="1"/>
</dbReference>
<feature type="region of interest" description="Disordered" evidence="8">
    <location>
        <begin position="50"/>
        <end position="77"/>
    </location>
</feature>